<dbReference type="Pfam" id="PF02666">
    <property type="entry name" value="PS_Dcarbxylase"/>
    <property type="match status" value="1"/>
</dbReference>
<dbReference type="GO" id="GO:0005739">
    <property type="term" value="C:mitochondrion"/>
    <property type="evidence" value="ECO:0007669"/>
    <property type="project" value="TreeGrafter"/>
</dbReference>
<keyword evidence="1" id="KW-0210">Decarboxylase</keyword>
<gene>
    <name evidence="5" type="ORF">P691DRAFT_797621</name>
</gene>
<evidence type="ECO:0000256" key="1">
    <source>
        <dbReference type="ARBA" id="ARBA00022793"/>
    </source>
</evidence>
<keyword evidence="3" id="KW-0732">Signal</keyword>
<dbReference type="AlphaFoldDB" id="A0A9P5X292"/>
<dbReference type="GO" id="GO:0004609">
    <property type="term" value="F:phosphatidylserine decarboxylase activity"/>
    <property type="evidence" value="ECO:0007669"/>
    <property type="project" value="InterPro"/>
</dbReference>
<dbReference type="EMBL" id="MU151510">
    <property type="protein sequence ID" value="KAF9443173.1"/>
    <property type="molecule type" value="Genomic_DNA"/>
</dbReference>
<feature type="domain" description="L-tryptophan decarboxylase PsiD-like" evidence="4">
    <location>
        <begin position="50"/>
        <end position="187"/>
    </location>
</feature>
<dbReference type="OrthoDB" id="5973539at2759"/>
<name>A0A9P5X292_9AGAR</name>
<keyword evidence="6" id="KW-1185">Reference proteome</keyword>
<dbReference type="PANTHER" id="PTHR10067:SF9">
    <property type="entry name" value="PHOSPHATIDYLSERINE DECARBOXYLASE FAMILY PROTEIN (AFU_ORTHOLOGUE AFUA_7G01730)"/>
    <property type="match status" value="1"/>
</dbReference>
<evidence type="ECO:0000256" key="3">
    <source>
        <dbReference type="SAM" id="SignalP"/>
    </source>
</evidence>
<evidence type="ECO:0000259" key="4">
    <source>
        <dbReference type="Pfam" id="PF12588"/>
    </source>
</evidence>
<evidence type="ECO:0000313" key="5">
    <source>
        <dbReference type="EMBL" id="KAF9443173.1"/>
    </source>
</evidence>
<reference evidence="5" key="1">
    <citation type="submission" date="2020-11" db="EMBL/GenBank/DDBJ databases">
        <authorList>
            <consortium name="DOE Joint Genome Institute"/>
            <person name="Ahrendt S."/>
            <person name="Riley R."/>
            <person name="Andreopoulos W."/>
            <person name="Labutti K."/>
            <person name="Pangilinan J."/>
            <person name="Ruiz-Duenas F.J."/>
            <person name="Barrasa J.M."/>
            <person name="Sanchez-Garcia M."/>
            <person name="Camarero S."/>
            <person name="Miyauchi S."/>
            <person name="Serrano A."/>
            <person name="Linde D."/>
            <person name="Babiker R."/>
            <person name="Drula E."/>
            <person name="Ayuso-Fernandez I."/>
            <person name="Pacheco R."/>
            <person name="Padilla G."/>
            <person name="Ferreira P."/>
            <person name="Barriuso J."/>
            <person name="Kellner H."/>
            <person name="Castanera R."/>
            <person name="Alfaro M."/>
            <person name="Ramirez L."/>
            <person name="Pisabarro A.G."/>
            <person name="Kuo A."/>
            <person name="Tritt A."/>
            <person name="Lipzen A."/>
            <person name="He G."/>
            <person name="Yan M."/>
            <person name="Ng V."/>
            <person name="Cullen D."/>
            <person name="Martin F."/>
            <person name="Rosso M.-N."/>
            <person name="Henrissat B."/>
            <person name="Hibbett D."/>
            <person name="Martinez A.T."/>
            <person name="Grigoriev I.V."/>
        </authorList>
    </citation>
    <scope>NUCLEOTIDE SEQUENCE</scope>
    <source>
        <strain evidence="5">MF-IS2</strain>
    </source>
</reference>
<dbReference type="InterPro" id="IPR003817">
    <property type="entry name" value="PS_Dcarbxylase"/>
</dbReference>
<organism evidence="5 6">
    <name type="scientific">Macrolepiota fuliginosa MF-IS2</name>
    <dbReference type="NCBI Taxonomy" id="1400762"/>
    <lineage>
        <taxon>Eukaryota</taxon>
        <taxon>Fungi</taxon>
        <taxon>Dikarya</taxon>
        <taxon>Basidiomycota</taxon>
        <taxon>Agaricomycotina</taxon>
        <taxon>Agaricomycetes</taxon>
        <taxon>Agaricomycetidae</taxon>
        <taxon>Agaricales</taxon>
        <taxon>Agaricineae</taxon>
        <taxon>Agaricaceae</taxon>
        <taxon>Macrolepiota</taxon>
    </lineage>
</organism>
<dbReference type="PANTHER" id="PTHR10067">
    <property type="entry name" value="PHOSPHATIDYLSERINE DECARBOXYLASE"/>
    <property type="match status" value="1"/>
</dbReference>
<dbReference type="Pfam" id="PF12588">
    <property type="entry name" value="PSDC"/>
    <property type="match status" value="1"/>
</dbReference>
<feature type="chain" id="PRO_5040415440" evidence="3">
    <location>
        <begin position="23"/>
        <end position="426"/>
    </location>
</feature>
<protein>
    <submittedName>
        <fullName evidence="5">Phosphatidylserine decarboxylase-like protein</fullName>
    </submittedName>
</protein>
<keyword evidence="2" id="KW-0456">Lyase</keyword>
<dbReference type="Proteomes" id="UP000807342">
    <property type="component" value="Unassembled WGS sequence"/>
</dbReference>
<dbReference type="InterPro" id="IPR022237">
    <property type="entry name" value="PsiD-like"/>
</dbReference>
<comment type="caution">
    <text evidence="5">The sequence shown here is derived from an EMBL/GenBank/DDBJ whole genome shotgun (WGS) entry which is preliminary data.</text>
</comment>
<feature type="signal peptide" evidence="3">
    <location>
        <begin position="1"/>
        <end position="22"/>
    </location>
</feature>
<dbReference type="GO" id="GO:0006646">
    <property type="term" value="P:phosphatidylethanolamine biosynthetic process"/>
    <property type="evidence" value="ECO:0007669"/>
    <property type="project" value="TreeGrafter"/>
</dbReference>
<sequence>MFSYLLSSLSSAFIALLKPVFGWVTFPQQILSDKHKRIADGDSGPQTFLHPVVQEFKIMIEEDPELYMGFHQMFEQIPDDPKYRVDPTGNPQIFDYKQMLGVLDTLLTRAPEFGDGEKGELIPVPFNAMLNWPMCTPAGFRVFTCDKVNTQIRKILNVWAEFLSSPDSRYVLTSDPMGWFGPDASRAMPNFIDTFECSPSKPYHGFSSWDDFFTRKFRPGTRPLANPTDQSIIANACESVAYKISYDVEARSPFWLKGETYSLYHMLNNDPLTSYFIGGTVYQAYLSALNYHRWHSPVDGTIVKVVHVPGTYCASSPLRSFESGSPDPGAPGFSQAFTTNLATRLLIFIRADNPDIGLMCFIAVGMVEVSSCEATVRTGGRVKKGEELGMFHFGGSTHCLVFRPETKITLSDEAQHCVARVSNRHS</sequence>
<accession>A0A9P5X292</accession>
<evidence type="ECO:0000313" key="6">
    <source>
        <dbReference type="Proteomes" id="UP000807342"/>
    </source>
</evidence>
<evidence type="ECO:0000256" key="2">
    <source>
        <dbReference type="ARBA" id="ARBA00023239"/>
    </source>
</evidence>
<proteinExistence type="predicted"/>